<gene>
    <name evidence="2" type="ORF">PDMSB3_0043</name>
</gene>
<sequence>MYHIRAVPESSHLSVADPNPGDPLSQKIRAPRHADDGRQTNAFRAASVILRRHDVQCAARAR</sequence>
<organism evidence="2 3">
    <name type="scientific">Paraburkholderia dioscoreae</name>
    <dbReference type="NCBI Taxonomy" id="2604047"/>
    <lineage>
        <taxon>Bacteria</taxon>
        <taxon>Pseudomonadati</taxon>
        <taxon>Pseudomonadota</taxon>
        <taxon>Betaproteobacteria</taxon>
        <taxon>Burkholderiales</taxon>
        <taxon>Burkholderiaceae</taxon>
        <taxon>Paraburkholderia</taxon>
    </lineage>
</organism>
<proteinExistence type="predicted"/>
<keyword evidence="2" id="KW-0614">Plasmid</keyword>
<keyword evidence="3" id="KW-1185">Reference proteome</keyword>
<dbReference type="KEGG" id="pdio:PDMSB3_0043.3"/>
<name>A0A5Q4ZIB8_9BURK</name>
<dbReference type="AlphaFoldDB" id="A0A5Q4ZIB8"/>
<protein>
    <submittedName>
        <fullName evidence="2">Uncharacterized protein</fullName>
    </submittedName>
</protein>
<evidence type="ECO:0000313" key="3">
    <source>
        <dbReference type="Proteomes" id="UP000325811"/>
    </source>
</evidence>
<accession>A0A5Q4ZIB8</accession>
<reference evidence="2 3" key="1">
    <citation type="submission" date="2019-08" db="EMBL/GenBank/DDBJ databases">
        <authorList>
            <person name="Herpell B J."/>
        </authorList>
    </citation>
    <scope>NUCLEOTIDE SEQUENCE [LARGE SCALE GENOMIC DNA]</scope>
    <source>
        <strain evidence="3">Msb3</strain>
        <plasmid evidence="2 3">pII</plasmid>
    </source>
</reference>
<dbReference type="Proteomes" id="UP000325811">
    <property type="component" value="Plasmid pII"/>
</dbReference>
<geneLocation type="plasmid" evidence="2 3">
    <name>pII</name>
</geneLocation>
<evidence type="ECO:0000313" key="2">
    <source>
        <dbReference type="EMBL" id="VVD31167.1"/>
    </source>
</evidence>
<dbReference type="EMBL" id="LR699556">
    <property type="protein sequence ID" value="VVD31167.1"/>
    <property type="molecule type" value="Genomic_DNA"/>
</dbReference>
<evidence type="ECO:0000256" key="1">
    <source>
        <dbReference type="SAM" id="MobiDB-lite"/>
    </source>
</evidence>
<feature type="region of interest" description="Disordered" evidence="1">
    <location>
        <begin position="1"/>
        <end position="39"/>
    </location>
</feature>